<dbReference type="Proteomes" id="UP000672032">
    <property type="component" value="Chromosome 1"/>
</dbReference>
<reference evidence="1" key="1">
    <citation type="submission" date="2020-10" db="EMBL/GenBank/DDBJ databases">
        <title>Genome Sequence of Monilinia vaccinii-corymbosi Sheds Light on Mummy Berry Disease Infection of Blueberry and Mating Type.</title>
        <authorList>
            <person name="Yow A.G."/>
            <person name="Zhang Y."/>
            <person name="Bansal K."/>
            <person name="Eacker S.M."/>
            <person name="Sullivan S."/>
            <person name="Liachko I."/>
            <person name="Cubeta M.A."/>
            <person name="Rollins J.A."/>
            <person name="Ashrafi H."/>
        </authorList>
    </citation>
    <scope>NUCLEOTIDE SEQUENCE</scope>
    <source>
        <strain evidence="1">RL-1</strain>
    </source>
</reference>
<proteinExistence type="predicted"/>
<dbReference type="AlphaFoldDB" id="A0A8A3P4S8"/>
<evidence type="ECO:0000313" key="2">
    <source>
        <dbReference type="Proteomes" id="UP000672032"/>
    </source>
</evidence>
<keyword evidence="2" id="KW-1185">Reference proteome</keyword>
<accession>A0A8A3P4S8</accession>
<sequence>MTPVNQAHIRLALRIAIASSCSSHVWVQLSPPLSSAAVLVGDDDSDDSDDSEGAGEWGWGWGWGFLGWWGVREWVSGGDGAALVAVDVDVLGVLEGELVDPVDQAVDEPEIVAATATVTANEEENTPPKRVMNLMPEEREGGSKNDAWDFRIRVRERKIEIELVPVVQILEKTAARV</sequence>
<gene>
    <name evidence="1" type="ORF">DSL72_004848</name>
</gene>
<protein>
    <submittedName>
        <fullName evidence="1">Uncharacterized protein</fullName>
    </submittedName>
</protein>
<evidence type="ECO:0000313" key="1">
    <source>
        <dbReference type="EMBL" id="QSZ30326.1"/>
    </source>
</evidence>
<name>A0A8A3P4S8_9HELO</name>
<organism evidence="1 2">
    <name type="scientific">Monilinia vaccinii-corymbosi</name>
    <dbReference type="NCBI Taxonomy" id="61207"/>
    <lineage>
        <taxon>Eukaryota</taxon>
        <taxon>Fungi</taxon>
        <taxon>Dikarya</taxon>
        <taxon>Ascomycota</taxon>
        <taxon>Pezizomycotina</taxon>
        <taxon>Leotiomycetes</taxon>
        <taxon>Helotiales</taxon>
        <taxon>Sclerotiniaceae</taxon>
        <taxon>Monilinia</taxon>
    </lineage>
</organism>
<dbReference type="EMBL" id="CP063405">
    <property type="protein sequence ID" value="QSZ30326.1"/>
    <property type="molecule type" value="Genomic_DNA"/>
</dbReference>